<evidence type="ECO:0000259" key="2">
    <source>
        <dbReference type="Pfam" id="PF00534"/>
    </source>
</evidence>
<comment type="caution">
    <text evidence="4">The sequence shown here is derived from an EMBL/GenBank/DDBJ whole genome shotgun (WGS) entry which is preliminary data.</text>
</comment>
<reference evidence="4 5" key="1">
    <citation type="submission" date="2019-08" db="EMBL/GenBank/DDBJ databases">
        <title>Whole genome analysis of cultivated E. coli strains isolated from CD patients and healthy donors.</title>
        <authorList>
            <person name="Siniagina M.N."/>
            <person name="Markelova M.I."/>
            <person name="Laikov A.V."/>
            <person name="Boulygina E.A."/>
            <person name="Khusnutdinova D.R."/>
            <person name="Kharchenko A."/>
            <person name="Grigoryeva T.V."/>
        </authorList>
    </citation>
    <scope>NUCLEOTIDE SEQUENCE [LARGE SCALE GENOMIC DNA]</scope>
    <source>
        <strain evidence="4 5">3_77_5</strain>
    </source>
</reference>
<keyword evidence="1" id="KW-1133">Transmembrane helix</keyword>
<dbReference type="InterPro" id="IPR028098">
    <property type="entry name" value="Glyco_trans_4-like_N"/>
</dbReference>
<organism evidence="4 5">
    <name type="scientific">Escherichia coli</name>
    <dbReference type="NCBI Taxonomy" id="562"/>
    <lineage>
        <taxon>Bacteria</taxon>
        <taxon>Pseudomonadati</taxon>
        <taxon>Pseudomonadota</taxon>
        <taxon>Gammaproteobacteria</taxon>
        <taxon>Enterobacterales</taxon>
        <taxon>Enterobacteriaceae</taxon>
        <taxon>Escherichia</taxon>
    </lineage>
</organism>
<evidence type="ECO:0000313" key="4">
    <source>
        <dbReference type="EMBL" id="TXT00287.1"/>
    </source>
</evidence>
<dbReference type="Gene3D" id="3.40.50.2000">
    <property type="entry name" value="Glycogen Phosphorylase B"/>
    <property type="match status" value="2"/>
</dbReference>
<keyword evidence="1" id="KW-0812">Transmembrane</keyword>
<feature type="domain" description="Glycosyltransferase subfamily 4-like N-terminal" evidence="3">
    <location>
        <begin position="14"/>
        <end position="161"/>
    </location>
</feature>
<accession>A0A5C9AI76</accession>
<dbReference type="Proteomes" id="UP000321461">
    <property type="component" value="Unassembled WGS sequence"/>
</dbReference>
<evidence type="ECO:0000313" key="5">
    <source>
        <dbReference type="Proteomes" id="UP000321461"/>
    </source>
</evidence>
<dbReference type="InterPro" id="IPR001296">
    <property type="entry name" value="Glyco_trans_1"/>
</dbReference>
<dbReference type="GO" id="GO:1901135">
    <property type="term" value="P:carbohydrate derivative metabolic process"/>
    <property type="evidence" value="ECO:0007669"/>
    <property type="project" value="UniProtKB-ARBA"/>
</dbReference>
<dbReference type="Pfam" id="PF13439">
    <property type="entry name" value="Glyco_transf_4"/>
    <property type="match status" value="1"/>
</dbReference>
<feature type="non-terminal residue" evidence="4">
    <location>
        <position position="347"/>
    </location>
</feature>
<name>A0A5C9AI76_ECOLX</name>
<dbReference type="GO" id="GO:0016757">
    <property type="term" value="F:glycosyltransferase activity"/>
    <property type="evidence" value="ECO:0007669"/>
    <property type="project" value="InterPro"/>
</dbReference>
<sequence length="347" mass="40210">MKIAYVVSSKKKCGPNIVILNIVKELANKHEMEIFFLDESDDDVFECVNVKSTQIKKASDLKEHLKRFDIIHSSGIRPDALVVLCKVIYRVKCKIITTIHNYVFQDLYYSYGLVKSLIWGLLWCSIWLFFDKLVILSKNADNYYWFLPSAKKNIIYNGIDDNDCLQNKKCNYRKEFNIPDDGILAGSCANLTKRKGIDLVIQTLTKEHKIYYIVAGDGIEKHNLINLVKARKLHERVYFIDFLDEPESFMSQLDVFLMPSRSEGFGLTVLESTKLGIPVITSNIPIFMELFDQMCLTFDIKNPSTLIDVITYAKKNRLHLSQKFHAIFQDRFTSSKMATKYENVYNN</sequence>
<gene>
    <name evidence="4" type="ORF">FWK02_18400</name>
</gene>
<keyword evidence="4" id="KW-0808">Transferase</keyword>
<dbReference type="PANTHER" id="PTHR12526">
    <property type="entry name" value="GLYCOSYLTRANSFERASE"/>
    <property type="match status" value="1"/>
</dbReference>
<evidence type="ECO:0000259" key="3">
    <source>
        <dbReference type="Pfam" id="PF13439"/>
    </source>
</evidence>
<dbReference type="EMBL" id="VSBS01000700">
    <property type="protein sequence ID" value="TXT00287.1"/>
    <property type="molecule type" value="Genomic_DNA"/>
</dbReference>
<keyword evidence="1" id="KW-0472">Membrane</keyword>
<protein>
    <submittedName>
        <fullName evidence="4">Glycosyltransferase family 4 protein</fullName>
    </submittedName>
</protein>
<feature type="domain" description="Glycosyl transferase family 1" evidence="2">
    <location>
        <begin position="171"/>
        <end position="319"/>
    </location>
</feature>
<feature type="transmembrane region" description="Helical" evidence="1">
    <location>
        <begin position="108"/>
        <end position="130"/>
    </location>
</feature>
<dbReference type="SUPFAM" id="SSF53756">
    <property type="entry name" value="UDP-Glycosyltransferase/glycogen phosphorylase"/>
    <property type="match status" value="1"/>
</dbReference>
<evidence type="ECO:0000256" key="1">
    <source>
        <dbReference type="SAM" id="Phobius"/>
    </source>
</evidence>
<dbReference type="AlphaFoldDB" id="A0A5C9AI76"/>
<dbReference type="Pfam" id="PF00534">
    <property type="entry name" value="Glycos_transf_1"/>
    <property type="match status" value="1"/>
</dbReference>
<dbReference type="CDD" id="cd03801">
    <property type="entry name" value="GT4_PimA-like"/>
    <property type="match status" value="1"/>
</dbReference>
<proteinExistence type="predicted"/>